<dbReference type="CDD" id="cd05154">
    <property type="entry name" value="ACAD10_11_N-like"/>
    <property type="match status" value="1"/>
</dbReference>
<keyword evidence="3" id="KW-1185">Reference proteome</keyword>
<reference evidence="2 3" key="1">
    <citation type="submission" date="2014-12" db="EMBL/GenBank/DDBJ databases">
        <title>Frankia sp. BMG5.1 draft genome.</title>
        <authorList>
            <person name="Gtari M."/>
            <person name="Ghodhbane-Gtari F."/>
            <person name="Nouioui I."/>
            <person name="Ktari A."/>
            <person name="Hezbri K."/>
            <person name="Mimouni W."/>
            <person name="Sbissi I."/>
            <person name="Ayari A."/>
            <person name="Yamanaka T."/>
            <person name="Normand P."/>
            <person name="Tisa L.S."/>
            <person name="Boudabous A."/>
        </authorList>
    </citation>
    <scope>NUCLEOTIDE SEQUENCE [LARGE SCALE GENOMIC DNA]</scope>
    <source>
        <strain evidence="2 3">BMG5.1</strain>
    </source>
</reference>
<dbReference type="EMBL" id="JWIO01000065">
    <property type="protein sequence ID" value="KLL09697.1"/>
    <property type="molecule type" value="Genomic_DNA"/>
</dbReference>
<dbReference type="Proteomes" id="UP000035425">
    <property type="component" value="Unassembled WGS sequence"/>
</dbReference>
<dbReference type="InterPro" id="IPR011009">
    <property type="entry name" value="Kinase-like_dom_sf"/>
</dbReference>
<sequence length="343" mass="38513">MSTAVSHRCPSSYEAGLEVSLREFLGAQLDRQVDLTGLRRLAGGTAHETWAFDLRDGERQELHKLVLRRSIERGMLDGDLRTEFDLLATLDRLAVPVPRPRWCVTEDSPLTQPFMIIDRVDGTDIRKHLAAHPETDRHRLGVELVRLQARLHRLDWQDCPPPLARSARGTLHEIERWAREIDASSVDPGPLLRAATELLRDRPPRTSRRCLVHGDFKTNNLLLGADGNVTVLDWELAHLGDPLEDIAWTMLWTTRWDLVGGLLSAQEYLATYQEETGNAVDPEALLSWRIFALVKLAAIFLTGVTRGGPLASPTLRLMGRGLYHIEAQLAELLQAALHEAQPS</sequence>
<accession>A0ABR5EZ02</accession>
<dbReference type="PROSITE" id="PS00108">
    <property type="entry name" value="PROTEIN_KINASE_ST"/>
    <property type="match status" value="1"/>
</dbReference>
<dbReference type="InterPro" id="IPR041726">
    <property type="entry name" value="ACAD10_11_N"/>
</dbReference>
<protein>
    <recommendedName>
        <fullName evidence="1">Aminoglycoside phosphotransferase domain-containing protein</fullName>
    </recommendedName>
</protein>
<dbReference type="InterPro" id="IPR051678">
    <property type="entry name" value="AGP_Transferase"/>
</dbReference>
<dbReference type="PANTHER" id="PTHR21310">
    <property type="entry name" value="AMINOGLYCOSIDE PHOSPHOTRANSFERASE-RELATED-RELATED"/>
    <property type="match status" value="1"/>
</dbReference>
<dbReference type="Gene3D" id="3.90.1200.10">
    <property type="match status" value="1"/>
</dbReference>
<evidence type="ECO:0000259" key="1">
    <source>
        <dbReference type="Pfam" id="PF01636"/>
    </source>
</evidence>
<evidence type="ECO:0000313" key="2">
    <source>
        <dbReference type="EMBL" id="KLL09697.1"/>
    </source>
</evidence>
<proteinExistence type="predicted"/>
<dbReference type="Pfam" id="PF01636">
    <property type="entry name" value="APH"/>
    <property type="match status" value="1"/>
</dbReference>
<organism evidence="2 3">
    <name type="scientific">Protofrankia coriariae</name>
    <dbReference type="NCBI Taxonomy" id="1562887"/>
    <lineage>
        <taxon>Bacteria</taxon>
        <taxon>Bacillati</taxon>
        <taxon>Actinomycetota</taxon>
        <taxon>Actinomycetes</taxon>
        <taxon>Frankiales</taxon>
        <taxon>Frankiaceae</taxon>
        <taxon>Protofrankia</taxon>
    </lineage>
</organism>
<dbReference type="InterPro" id="IPR008271">
    <property type="entry name" value="Ser/Thr_kinase_AS"/>
</dbReference>
<feature type="domain" description="Aminoglycoside phosphotransferase" evidence="1">
    <location>
        <begin position="38"/>
        <end position="257"/>
    </location>
</feature>
<dbReference type="SUPFAM" id="SSF56112">
    <property type="entry name" value="Protein kinase-like (PK-like)"/>
    <property type="match status" value="1"/>
</dbReference>
<dbReference type="PANTHER" id="PTHR21310:SF57">
    <property type="entry name" value="BLR2944 PROTEIN"/>
    <property type="match status" value="1"/>
</dbReference>
<dbReference type="InterPro" id="IPR002575">
    <property type="entry name" value="Aminoglycoside_PTrfase"/>
</dbReference>
<comment type="caution">
    <text evidence="2">The sequence shown here is derived from an EMBL/GenBank/DDBJ whole genome shotgun (WGS) entry which is preliminary data.</text>
</comment>
<dbReference type="Gene3D" id="3.30.200.20">
    <property type="entry name" value="Phosphorylase Kinase, domain 1"/>
    <property type="match status" value="1"/>
</dbReference>
<dbReference type="RefSeq" id="WP_047225118.1">
    <property type="nucleotide sequence ID" value="NZ_JWIO01000065.1"/>
</dbReference>
<evidence type="ECO:0000313" key="3">
    <source>
        <dbReference type="Proteomes" id="UP000035425"/>
    </source>
</evidence>
<gene>
    <name evidence="2" type="ORF">FrCorBMG51_23135</name>
</gene>
<name>A0ABR5EZ02_9ACTN</name>